<dbReference type="Gene3D" id="3.20.20.70">
    <property type="entry name" value="Aldolase class I"/>
    <property type="match status" value="1"/>
</dbReference>
<comment type="cofactor">
    <cofactor evidence="5">
        <name>Fe(2+)</name>
        <dbReference type="ChEBI" id="CHEBI:29033"/>
    </cofactor>
</comment>
<dbReference type="GO" id="GO:0005737">
    <property type="term" value="C:cytoplasm"/>
    <property type="evidence" value="ECO:0007669"/>
    <property type="project" value="UniProtKB-ARBA"/>
</dbReference>
<dbReference type="EC" id="5.1.3.1" evidence="7"/>
<dbReference type="GO" id="GO:0004750">
    <property type="term" value="F:D-ribulose-phosphate 3-epimerase activity"/>
    <property type="evidence" value="ECO:0007669"/>
    <property type="project" value="UniProtKB-EC"/>
</dbReference>
<comment type="cofactor">
    <cofactor evidence="4">
        <name>Zn(2+)</name>
        <dbReference type="ChEBI" id="CHEBI:29105"/>
    </cofactor>
</comment>
<evidence type="ECO:0000256" key="7">
    <source>
        <dbReference type="ARBA" id="ARBA00013188"/>
    </source>
</evidence>
<evidence type="ECO:0000313" key="10">
    <source>
        <dbReference type="EMBL" id="KGA19384.1"/>
    </source>
</evidence>
<reference evidence="10" key="1">
    <citation type="submission" date="2014-05" db="EMBL/GenBank/DDBJ databases">
        <title>Key roles for freshwater Actinobacteria revealed by deep metagenomic sequencing.</title>
        <authorList>
            <person name="Ghai R."/>
            <person name="Mizuno C.M."/>
            <person name="Picazo A."/>
            <person name="Camacho A."/>
            <person name="Rodriguez-Valera F."/>
        </authorList>
    </citation>
    <scope>NUCLEOTIDE SEQUENCE</scope>
</reference>
<comment type="cofactor">
    <cofactor evidence="3">
        <name>Co(2+)</name>
        <dbReference type="ChEBI" id="CHEBI:48828"/>
    </cofactor>
</comment>
<evidence type="ECO:0000256" key="2">
    <source>
        <dbReference type="ARBA" id="ARBA00001936"/>
    </source>
</evidence>
<evidence type="ECO:0000256" key="6">
    <source>
        <dbReference type="ARBA" id="ARBA00009541"/>
    </source>
</evidence>
<dbReference type="SUPFAM" id="SSF51366">
    <property type="entry name" value="Ribulose-phoshate binding barrel"/>
    <property type="match status" value="1"/>
</dbReference>
<organism evidence="10">
    <name type="scientific">freshwater metagenome</name>
    <dbReference type="NCBI Taxonomy" id="449393"/>
    <lineage>
        <taxon>unclassified sequences</taxon>
        <taxon>metagenomes</taxon>
        <taxon>ecological metagenomes</taxon>
    </lineage>
</organism>
<comment type="cofactor">
    <cofactor evidence="2">
        <name>Mn(2+)</name>
        <dbReference type="ChEBI" id="CHEBI:29035"/>
    </cofactor>
</comment>
<dbReference type="InterPro" id="IPR013785">
    <property type="entry name" value="Aldolase_TIM"/>
</dbReference>
<dbReference type="InterPro" id="IPR011060">
    <property type="entry name" value="RibuloseP-bd_barrel"/>
</dbReference>
<dbReference type="NCBIfam" id="NF004076">
    <property type="entry name" value="PRK05581.1-4"/>
    <property type="match status" value="1"/>
</dbReference>
<dbReference type="Pfam" id="PF00834">
    <property type="entry name" value="Ribul_P_3_epim"/>
    <property type="match status" value="1"/>
</dbReference>
<evidence type="ECO:0000256" key="3">
    <source>
        <dbReference type="ARBA" id="ARBA00001941"/>
    </source>
</evidence>
<dbReference type="PROSITE" id="PS01086">
    <property type="entry name" value="RIBUL_P_3_EPIMER_2"/>
    <property type="match status" value="1"/>
</dbReference>
<proteinExistence type="inferred from homology"/>
<sequence length="222" mass="23971">MPNQIRITPSILNANFDDLGGEIERISATSDLVHLDVMDNIFVPNFTFDFQRASELIAISKLPVDAHLMVADVDLIAPKYAEAGCASVTIHAEATTDIRSTLRAIRSNGSRAALALKPKTEIDPYLGLLDELDMLLIMTVEPGFGGQKFMTDQIPKIQRARQEIGSRMIWLQVDGGISLETIESAASAGADTFVAGSAVFNSPDPSAMVTTLREKANAAYGF</sequence>
<dbReference type="AlphaFoldDB" id="A0A094QB47"/>
<dbReference type="GO" id="GO:0046872">
    <property type="term" value="F:metal ion binding"/>
    <property type="evidence" value="ECO:0007669"/>
    <property type="project" value="UniProtKB-KW"/>
</dbReference>
<dbReference type="InterPro" id="IPR026019">
    <property type="entry name" value="Ribul_P_3_epim"/>
</dbReference>
<comment type="similarity">
    <text evidence="6">Belongs to the ribulose-phosphate 3-epimerase family.</text>
</comment>
<keyword evidence="9" id="KW-0413">Isomerase</keyword>
<comment type="caution">
    <text evidence="10">The sequence shown here is derived from an EMBL/GenBank/DDBJ whole genome shotgun (WGS) entry which is preliminary data.</text>
</comment>
<evidence type="ECO:0000256" key="9">
    <source>
        <dbReference type="ARBA" id="ARBA00023235"/>
    </source>
</evidence>
<dbReference type="PIRSF" id="PIRSF001461">
    <property type="entry name" value="RPE"/>
    <property type="match status" value="1"/>
</dbReference>
<dbReference type="GO" id="GO:0005975">
    <property type="term" value="P:carbohydrate metabolic process"/>
    <property type="evidence" value="ECO:0007669"/>
    <property type="project" value="InterPro"/>
</dbReference>
<comment type="catalytic activity">
    <reaction evidence="1">
        <text>D-ribulose 5-phosphate = D-xylulose 5-phosphate</text>
        <dbReference type="Rhea" id="RHEA:13677"/>
        <dbReference type="ChEBI" id="CHEBI:57737"/>
        <dbReference type="ChEBI" id="CHEBI:58121"/>
        <dbReference type="EC" id="5.1.3.1"/>
    </reaction>
</comment>
<dbReference type="EMBL" id="JNSK01000013">
    <property type="protein sequence ID" value="KGA19384.1"/>
    <property type="molecule type" value="Genomic_DNA"/>
</dbReference>
<dbReference type="PANTHER" id="PTHR11749">
    <property type="entry name" value="RIBULOSE-5-PHOSPHATE-3-EPIMERASE"/>
    <property type="match status" value="1"/>
</dbReference>
<evidence type="ECO:0000256" key="1">
    <source>
        <dbReference type="ARBA" id="ARBA00001782"/>
    </source>
</evidence>
<dbReference type="GO" id="GO:0006098">
    <property type="term" value="P:pentose-phosphate shunt"/>
    <property type="evidence" value="ECO:0007669"/>
    <property type="project" value="InterPro"/>
</dbReference>
<dbReference type="CDD" id="cd00429">
    <property type="entry name" value="RPE"/>
    <property type="match status" value="1"/>
</dbReference>
<dbReference type="PROSITE" id="PS01085">
    <property type="entry name" value="RIBUL_P_3_EPIMER_1"/>
    <property type="match status" value="1"/>
</dbReference>
<dbReference type="HAMAP" id="MF_02227">
    <property type="entry name" value="RPE"/>
    <property type="match status" value="1"/>
</dbReference>
<gene>
    <name evidence="10" type="ORF">GM50_5850</name>
</gene>
<protein>
    <recommendedName>
        <fullName evidence="7">ribulose-phosphate 3-epimerase</fullName>
        <ecNumber evidence="7">5.1.3.1</ecNumber>
    </recommendedName>
</protein>
<evidence type="ECO:0000256" key="4">
    <source>
        <dbReference type="ARBA" id="ARBA00001947"/>
    </source>
</evidence>
<dbReference type="FunFam" id="3.20.20.70:FF:000004">
    <property type="entry name" value="Ribulose-phosphate 3-epimerase"/>
    <property type="match status" value="1"/>
</dbReference>
<evidence type="ECO:0000256" key="5">
    <source>
        <dbReference type="ARBA" id="ARBA00001954"/>
    </source>
</evidence>
<dbReference type="NCBIfam" id="TIGR01163">
    <property type="entry name" value="rpe"/>
    <property type="match status" value="1"/>
</dbReference>
<evidence type="ECO:0000256" key="8">
    <source>
        <dbReference type="ARBA" id="ARBA00022723"/>
    </source>
</evidence>
<keyword evidence="8" id="KW-0479">Metal-binding</keyword>
<accession>A0A094QB47</accession>
<name>A0A094QB47_9ZZZZ</name>
<dbReference type="InterPro" id="IPR000056">
    <property type="entry name" value="Ribul_P_3_epim-like"/>
</dbReference>